<dbReference type="InterPro" id="IPR036291">
    <property type="entry name" value="NAD(P)-bd_dom_sf"/>
</dbReference>
<dbReference type="CDD" id="cd05242">
    <property type="entry name" value="SDR_a8"/>
    <property type="match status" value="1"/>
</dbReference>
<organism evidence="4 5">
    <name type="scientific">Alkalimonas mucilaginosa</name>
    <dbReference type="NCBI Taxonomy" id="3057676"/>
    <lineage>
        <taxon>Bacteria</taxon>
        <taxon>Pseudomonadati</taxon>
        <taxon>Pseudomonadota</taxon>
        <taxon>Gammaproteobacteria</taxon>
        <taxon>Alkalimonas</taxon>
    </lineage>
</organism>
<reference evidence="4 5" key="1">
    <citation type="submission" date="2023-06" db="EMBL/GenBank/DDBJ databases">
        <title>Alkalimonas sp., MEB004 an alkaliphilic bacterium isolated from Lonar Lake, India.</title>
        <authorList>
            <person name="Joshi A."/>
            <person name="Thite S."/>
        </authorList>
    </citation>
    <scope>NUCLEOTIDE SEQUENCE [LARGE SCALE GENOMIC DNA]</scope>
    <source>
        <strain evidence="4 5">MEB004</strain>
    </source>
</reference>
<dbReference type="Pfam" id="PF01370">
    <property type="entry name" value="Epimerase"/>
    <property type="match status" value="1"/>
</dbReference>
<evidence type="ECO:0000259" key="3">
    <source>
        <dbReference type="Pfam" id="PF08338"/>
    </source>
</evidence>
<accession>A0ABU7JB49</accession>
<dbReference type="PANTHER" id="PTHR11092:SF0">
    <property type="entry name" value="EPIMERASE FAMILY PROTEIN SDR39U1"/>
    <property type="match status" value="1"/>
</dbReference>
<proteinExistence type="inferred from homology"/>
<dbReference type="Pfam" id="PF08338">
    <property type="entry name" value="DUF1731"/>
    <property type="match status" value="1"/>
</dbReference>
<evidence type="ECO:0000313" key="5">
    <source>
        <dbReference type="Proteomes" id="UP001339167"/>
    </source>
</evidence>
<sequence>MNVFITGGTGLIGQAIIHRWLPEHQITVLSRDAGRVKSLFGHDVACCEQLEAVDINRFDAVLNLAGEPIANKRWSKQQKSRICQSRWQLTEQLSIKIQQAHKPPSVFISGSAIGYYGRQDQRCIDENHQDFYPEFSHDICARWENLAQRAASERTRVCLLRTGIVLAANGGALKKMLPAFRLGLGGRIADGSQYMSWIHLDDMVALIDFLLSHSELSGPVNATAPKAVTNARFTELLAERIKRPAFLPMPAVMVRLLFGEMGDLLLYGQNVYPKKLLDAGFQFSYPDLREALLQLKL</sequence>
<feature type="domain" description="NAD-dependent epimerase/dehydratase" evidence="2">
    <location>
        <begin position="3"/>
        <end position="215"/>
    </location>
</feature>
<gene>
    <name evidence="4" type="ORF">QWF21_01595</name>
</gene>
<comment type="similarity">
    <text evidence="1">Belongs to the NAD(P)-dependent epimerase/dehydratase family. SDR39U1 subfamily.</text>
</comment>
<protein>
    <submittedName>
        <fullName evidence="4">TIGR01777 family oxidoreductase</fullName>
    </submittedName>
</protein>
<dbReference type="Proteomes" id="UP001339167">
    <property type="component" value="Unassembled WGS sequence"/>
</dbReference>
<evidence type="ECO:0000259" key="2">
    <source>
        <dbReference type="Pfam" id="PF01370"/>
    </source>
</evidence>
<dbReference type="InterPro" id="IPR001509">
    <property type="entry name" value="Epimerase_deHydtase"/>
</dbReference>
<comment type="caution">
    <text evidence="4">The sequence shown here is derived from an EMBL/GenBank/DDBJ whole genome shotgun (WGS) entry which is preliminary data.</text>
</comment>
<feature type="domain" description="DUF1731" evidence="3">
    <location>
        <begin position="249"/>
        <end position="294"/>
    </location>
</feature>
<name>A0ABU7JB49_9GAMM</name>
<dbReference type="PANTHER" id="PTHR11092">
    <property type="entry name" value="SUGAR NUCLEOTIDE EPIMERASE RELATED"/>
    <property type="match status" value="1"/>
</dbReference>
<keyword evidence="5" id="KW-1185">Reference proteome</keyword>
<dbReference type="InterPro" id="IPR010099">
    <property type="entry name" value="SDR39U1"/>
</dbReference>
<dbReference type="InterPro" id="IPR013549">
    <property type="entry name" value="DUF1731"/>
</dbReference>
<dbReference type="NCBIfam" id="TIGR01777">
    <property type="entry name" value="yfcH"/>
    <property type="match status" value="1"/>
</dbReference>
<evidence type="ECO:0000256" key="1">
    <source>
        <dbReference type="ARBA" id="ARBA00009353"/>
    </source>
</evidence>
<dbReference type="Gene3D" id="3.40.50.720">
    <property type="entry name" value="NAD(P)-binding Rossmann-like Domain"/>
    <property type="match status" value="1"/>
</dbReference>
<dbReference type="RefSeq" id="WP_330086278.1">
    <property type="nucleotide sequence ID" value="NZ_JAUGZK010000001.1"/>
</dbReference>
<dbReference type="EMBL" id="JAUGZK010000001">
    <property type="protein sequence ID" value="MEE2022921.1"/>
    <property type="molecule type" value="Genomic_DNA"/>
</dbReference>
<dbReference type="SUPFAM" id="SSF51735">
    <property type="entry name" value="NAD(P)-binding Rossmann-fold domains"/>
    <property type="match status" value="1"/>
</dbReference>
<evidence type="ECO:0000313" key="4">
    <source>
        <dbReference type="EMBL" id="MEE2022921.1"/>
    </source>
</evidence>